<evidence type="ECO:0000259" key="2">
    <source>
        <dbReference type="Pfam" id="PF06580"/>
    </source>
</evidence>
<sequence length="249" mass="28996">MISYNVFSLSLMVSTLLPVAGFVIIILLSFFEKEVNILEIENRRVCLEHDLQQSQFMQLNQQIQPHFLFNTLNAITSLGRLGRLEDSVKAVENLSLFLRYNYMEKEPLVTFEKELKHTENYLCIQKTRFGEKLQTVIEIDSKARDTLLPPYTLQTLVENAFKHGLDKKTGQKFLKISLYRQGNWASLIVTDNGPELRIEEAFLSSGIGLKNLRKRLEMTFDMRTELKIQRKEEMTEASIVWPYTPEVKL</sequence>
<keyword evidence="3" id="KW-0418">Kinase</keyword>
<gene>
    <name evidence="3" type="ORF">SAMN02746098_03893</name>
</gene>
<keyword evidence="1" id="KW-1133">Transmembrane helix</keyword>
<reference evidence="4" key="1">
    <citation type="submission" date="2016-11" db="EMBL/GenBank/DDBJ databases">
        <authorList>
            <person name="Varghese N."/>
            <person name="Submissions S."/>
        </authorList>
    </citation>
    <scope>NUCLEOTIDE SEQUENCE [LARGE SCALE GENOMIC DNA]</scope>
    <source>
        <strain evidence="4">DSM 15449</strain>
    </source>
</reference>
<protein>
    <submittedName>
        <fullName evidence="3">Histidine kinase</fullName>
    </submittedName>
</protein>
<dbReference type="RefSeq" id="WP_073031423.1">
    <property type="nucleotide sequence ID" value="NZ_FQXJ01000016.1"/>
</dbReference>
<keyword evidence="1" id="KW-0472">Membrane</keyword>
<dbReference type="InterPro" id="IPR010559">
    <property type="entry name" value="Sig_transdc_His_kin_internal"/>
</dbReference>
<name>A0A1M6A535_9FIRM</name>
<dbReference type="AlphaFoldDB" id="A0A1M6A535"/>
<dbReference type="PANTHER" id="PTHR34220:SF7">
    <property type="entry name" value="SENSOR HISTIDINE KINASE YPDA"/>
    <property type="match status" value="1"/>
</dbReference>
<evidence type="ECO:0000313" key="3">
    <source>
        <dbReference type="EMBL" id="SHI31499.1"/>
    </source>
</evidence>
<keyword evidence="3" id="KW-0808">Transferase</keyword>
<proteinExistence type="predicted"/>
<evidence type="ECO:0000313" key="4">
    <source>
        <dbReference type="Proteomes" id="UP000183954"/>
    </source>
</evidence>
<dbReference type="PANTHER" id="PTHR34220">
    <property type="entry name" value="SENSOR HISTIDINE KINASE YPDA"/>
    <property type="match status" value="1"/>
</dbReference>
<accession>A0A1M6A535</accession>
<dbReference type="Proteomes" id="UP000183954">
    <property type="component" value="Unassembled WGS sequence"/>
</dbReference>
<dbReference type="InterPro" id="IPR050640">
    <property type="entry name" value="Bact_2-comp_sensor_kinase"/>
</dbReference>
<organism evidence="3 4">
    <name type="scientific">Desulfosporosinus lacus DSM 15449</name>
    <dbReference type="NCBI Taxonomy" id="1121420"/>
    <lineage>
        <taxon>Bacteria</taxon>
        <taxon>Bacillati</taxon>
        <taxon>Bacillota</taxon>
        <taxon>Clostridia</taxon>
        <taxon>Eubacteriales</taxon>
        <taxon>Desulfitobacteriaceae</taxon>
        <taxon>Desulfosporosinus</taxon>
    </lineage>
</organism>
<dbReference type="GO" id="GO:0000155">
    <property type="term" value="F:phosphorelay sensor kinase activity"/>
    <property type="evidence" value="ECO:0007669"/>
    <property type="project" value="InterPro"/>
</dbReference>
<dbReference type="Pfam" id="PF06580">
    <property type="entry name" value="His_kinase"/>
    <property type="match status" value="1"/>
</dbReference>
<dbReference type="OrthoDB" id="9809348at2"/>
<feature type="domain" description="Signal transduction histidine kinase internal region" evidence="2">
    <location>
        <begin position="55"/>
        <end position="133"/>
    </location>
</feature>
<dbReference type="GO" id="GO:0016020">
    <property type="term" value="C:membrane"/>
    <property type="evidence" value="ECO:0007669"/>
    <property type="project" value="InterPro"/>
</dbReference>
<feature type="transmembrane region" description="Helical" evidence="1">
    <location>
        <begin position="6"/>
        <end position="31"/>
    </location>
</feature>
<dbReference type="Gene3D" id="3.30.565.10">
    <property type="entry name" value="Histidine kinase-like ATPase, C-terminal domain"/>
    <property type="match status" value="1"/>
</dbReference>
<keyword evidence="1" id="KW-0812">Transmembrane</keyword>
<evidence type="ECO:0000256" key="1">
    <source>
        <dbReference type="SAM" id="Phobius"/>
    </source>
</evidence>
<dbReference type="STRING" id="1121420.SAMN02746098_03893"/>
<dbReference type="InterPro" id="IPR036890">
    <property type="entry name" value="HATPase_C_sf"/>
</dbReference>
<keyword evidence="4" id="KW-1185">Reference proteome</keyword>
<dbReference type="SUPFAM" id="SSF55874">
    <property type="entry name" value="ATPase domain of HSP90 chaperone/DNA topoisomerase II/histidine kinase"/>
    <property type="match status" value="1"/>
</dbReference>
<dbReference type="EMBL" id="FQXJ01000016">
    <property type="protein sequence ID" value="SHI31499.1"/>
    <property type="molecule type" value="Genomic_DNA"/>
</dbReference>